<dbReference type="InterPro" id="IPR050483">
    <property type="entry name" value="CoA-transferase_III_domain"/>
</dbReference>
<evidence type="ECO:0000313" key="3">
    <source>
        <dbReference type="Proteomes" id="UP000315677"/>
    </source>
</evidence>
<dbReference type="EMBL" id="VFPA01000001">
    <property type="protein sequence ID" value="TQM13349.1"/>
    <property type="molecule type" value="Genomic_DNA"/>
</dbReference>
<dbReference type="PANTHER" id="PTHR48207">
    <property type="entry name" value="SUCCINATE--HYDROXYMETHYLGLUTARATE COA-TRANSFERASE"/>
    <property type="match status" value="1"/>
</dbReference>
<dbReference type="Proteomes" id="UP000315677">
    <property type="component" value="Unassembled WGS sequence"/>
</dbReference>
<organism evidence="2 3">
    <name type="scientific">Pseudonocardia kunmingensis</name>
    <dbReference type="NCBI Taxonomy" id="630975"/>
    <lineage>
        <taxon>Bacteria</taxon>
        <taxon>Bacillati</taxon>
        <taxon>Actinomycetota</taxon>
        <taxon>Actinomycetes</taxon>
        <taxon>Pseudonocardiales</taxon>
        <taxon>Pseudonocardiaceae</taxon>
        <taxon>Pseudonocardia</taxon>
    </lineage>
</organism>
<gene>
    <name evidence="2" type="ORF">FB558_0082</name>
</gene>
<reference evidence="2 3" key="1">
    <citation type="submission" date="2019-06" db="EMBL/GenBank/DDBJ databases">
        <title>Sequencing the genomes of 1000 actinobacteria strains.</title>
        <authorList>
            <person name="Klenk H.-P."/>
        </authorList>
    </citation>
    <scope>NUCLEOTIDE SEQUENCE [LARGE SCALE GENOMIC DNA]</scope>
    <source>
        <strain evidence="2 3">DSM 45301</strain>
    </source>
</reference>
<name>A0A543DVM0_9PSEU</name>
<dbReference type="Gene3D" id="3.30.1540.10">
    <property type="entry name" value="formyl-coa transferase, domain 3"/>
    <property type="match status" value="1"/>
</dbReference>
<dbReference type="Gene3D" id="3.40.50.10540">
    <property type="entry name" value="Crotonobetainyl-coa:carnitine coa-transferase, domain 1"/>
    <property type="match status" value="1"/>
</dbReference>
<dbReference type="InterPro" id="IPR003673">
    <property type="entry name" value="CoA-Trfase_fam_III"/>
</dbReference>
<dbReference type="GO" id="GO:0008410">
    <property type="term" value="F:CoA-transferase activity"/>
    <property type="evidence" value="ECO:0007669"/>
    <property type="project" value="TreeGrafter"/>
</dbReference>
<dbReference type="InterPro" id="IPR044855">
    <property type="entry name" value="CoA-Trfase_III_dom3_sf"/>
</dbReference>
<evidence type="ECO:0000313" key="2">
    <source>
        <dbReference type="EMBL" id="TQM13349.1"/>
    </source>
</evidence>
<dbReference type="SUPFAM" id="SSF89796">
    <property type="entry name" value="CoA-transferase family III (CaiB/BaiF)"/>
    <property type="match status" value="1"/>
</dbReference>
<dbReference type="Pfam" id="PF02515">
    <property type="entry name" value="CoA_transf_3"/>
    <property type="match status" value="1"/>
</dbReference>
<dbReference type="InterPro" id="IPR023606">
    <property type="entry name" value="CoA-Trfase_III_dom_1_sf"/>
</dbReference>
<comment type="caution">
    <text evidence="2">The sequence shown here is derived from an EMBL/GenBank/DDBJ whole genome shotgun (WGS) entry which is preliminary data.</text>
</comment>
<dbReference type="AlphaFoldDB" id="A0A543DVM0"/>
<sequence>MTVAALDGITVLEISEVMQAPLAAQALADFGADVIKVERPGRGDAIRGQDRHATANGLVSSYFTALNRNKRCICLDLKHPAARGVLHRIVPRVDVLIHNFRPGVMERLALGYEELREIHPGLVYAAASGFGETGPLATMGGQDMVAQSLSGIAVHSGGPGGRPHLCPTPFVDYASGMSLAQGILLALMERQRSGQGQKVSISLLEVAMGMQTLEATSQLMYGVETNWVADWFPNAVFATADGWITVLGFYRDDVFTRICRVLEIDDSAGAAYPTPEAMAAGKQELNAILEPEFGKRPTADCIERLGSVDVLCAPALTLAEALEHTQVRHNETVLTVPVSQQPPARTIAHPVTLSRSPATVRHGVGRLGEHTRPVLRRFEFAADEIDRLAAAGVLGDAGDEVGS</sequence>
<keyword evidence="1 2" id="KW-0808">Transferase</keyword>
<keyword evidence="3" id="KW-1185">Reference proteome</keyword>
<dbReference type="PANTHER" id="PTHR48207:SF3">
    <property type="entry name" value="SUCCINATE--HYDROXYMETHYLGLUTARATE COA-TRANSFERASE"/>
    <property type="match status" value="1"/>
</dbReference>
<protein>
    <submittedName>
        <fullName evidence="2">Crotonobetainyl-CoA:carnitine CoA-transferase CaiB-like acyl-CoA transferase</fullName>
    </submittedName>
</protein>
<evidence type="ECO:0000256" key="1">
    <source>
        <dbReference type="ARBA" id="ARBA00022679"/>
    </source>
</evidence>
<accession>A0A543DVM0</accession>
<dbReference type="OrthoDB" id="9797653at2"/>
<proteinExistence type="predicted"/>